<evidence type="ECO:0000313" key="2">
    <source>
        <dbReference type="Proteomes" id="UP000787568"/>
    </source>
</evidence>
<dbReference type="RefSeq" id="WP_124308097.1">
    <property type="nucleotide sequence ID" value="NZ_CP027715.1"/>
</dbReference>
<organism evidence="1 2">
    <name type="scientific">Pseudomonas chlororaphis subsp. aurantiaca</name>
    <dbReference type="NCBI Taxonomy" id="86192"/>
    <lineage>
        <taxon>Bacteria</taxon>
        <taxon>Pseudomonadati</taxon>
        <taxon>Pseudomonadota</taxon>
        <taxon>Gammaproteobacteria</taxon>
        <taxon>Pseudomonadales</taxon>
        <taxon>Pseudomonadaceae</taxon>
        <taxon>Pseudomonas</taxon>
    </lineage>
</organism>
<dbReference type="Proteomes" id="UP000787568">
    <property type="component" value="Unassembled WGS sequence"/>
</dbReference>
<reference evidence="1" key="1">
    <citation type="submission" date="2020-12" db="EMBL/GenBank/DDBJ databases">
        <title>Generalized mutagenesis with transposon Tn5. A laboratory procedure for the identification of genes responsible for a bacterial phenotype and its regulation, illustrated with phenazine production in Pseudomonas chlororaphis.</title>
        <authorList>
            <person name="Muzio F."/>
            <person name="Sobrero P."/>
            <person name="Agaras B."/>
            <person name="Valverde C."/>
        </authorList>
    </citation>
    <scope>NUCLEOTIDE SEQUENCE</scope>
    <source>
        <strain evidence="1">SMMP3</strain>
    </source>
</reference>
<comment type="caution">
    <text evidence="1">The sequence shown here is derived from an EMBL/GenBank/DDBJ whole genome shotgun (WGS) entry which is preliminary data.</text>
</comment>
<dbReference type="AlphaFoldDB" id="A0AAJ0ZJB2"/>
<gene>
    <name evidence="1" type="ORF">I8747_11475</name>
</gene>
<evidence type="ECO:0000313" key="1">
    <source>
        <dbReference type="EMBL" id="MBU4633418.1"/>
    </source>
</evidence>
<accession>A0AAJ0ZJB2</accession>
<dbReference type="EMBL" id="JAEEFW010000003">
    <property type="protein sequence ID" value="MBU4633418.1"/>
    <property type="molecule type" value="Genomic_DNA"/>
</dbReference>
<name>A0AAJ0ZJB2_9PSED</name>
<protein>
    <submittedName>
        <fullName evidence="1">Uncharacterized protein</fullName>
    </submittedName>
</protein>
<proteinExistence type="predicted"/>
<sequence length="104" mass="11944">MAKKSRFYRIKTRNGYGPLEDWTVPARKRSLAVAYFRTADIDVYHAEHLGQVEVNTYADPSRGVFFAATVGGADYLFEYGAPGYEWLKDLFEDQFYDAAQELDD</sequence>